<accession>A0ABW7A091</accession>
<organism evidence="1 2">
    <name type="scientific">Xanthobacter oligotrophicus</name>
    <dbReference type="NCBI Taxonomy" id="2607286"/>
    <lineage>
        <taxon>Bacteria</taxon>
        <taxon>Pseudomonadati</taxon>
        <taxon>Pseudomonadota</taxon>
        <taxon>Alphaproteobacteria</taxon>
        <taxon>Hyphomicrobiales</taxon>
        <taxon>Xanthobacteraceae</taxon>
        <taxon>Xanthobacter</taxon>
    </lineage>
</organism>
<comment type="caution">
    <text evidence="1">The sequence shown here is derived from an EMBL/GenBank/DDBJ whole genome shotgun (WGS) entry which is preliminary data.</text>
</comment>
<protein>
    <submittedName>
        <fullName evidence="1">Uncharacterized protein</fullName>
    </submittedName>
</protein>
<name>A0ABW7A091_9HYPH</name>
<keyword evidence="2" id="KW-1185">Reference proteome</keyword>
<dbReference type="EMBL" id="JBAFVH010000007">
    <property type="protein sequence ID" value="MFG1373389.1"/>
    <property type="molecule type" value="Genomic_DNA"/>
</dbReference>
<reference evidence="1 2" key="1">
    <citation type="submission" date="2024-02" db="EMBL/GenBank/DDBJ databases">
        <title>Expansion and revision of Xanthobacter and proposal of Roseixanthobacter gen. nov.</title>
        <authorList>
            <person name="Soltysiak M.P.M."/>
            <person name="Jalihal A."/>
            <person name="Ory A."/>
            <person name="Chrisophersen C."/>
            <person name="Lee A.D."/>
            <person name="Boulton J."/>
            <person name="Springer M."/>
        </authorList>
    </citation>
    <scope>NUCLEOTIDE SEQUENCE [LARGE SCALE GENOMIC DNA]</scope>
    <source>
        <strain evidence="1 2">23A</strain>
    </source>
</reference>
<gene>
    <name evidence="1" type="ORF">V5F32_14545</name>
</gene>
<evidence type="ECO:0000313" key="1">
    <source>
        <dbReference type="EMBL" id="MFG1373389.1"/>
    </source>
</evidence>
<proteinExistence type="predicted"/>
<dbReference type="RefSeq" id="WP_393993159.1">
    <property type="nucleotide sequence ID" value="NZ_JBAFVH010000007.1"/>
</dbReference>
<evidence type="ECO:0000313" key="2">
    <source>
        <dbReference type="Proteomes" id="UP001604002"/>
    </source>
</evidence>
<sequence length="56" mass="5908">MPPRPSPPHRPLFTHADVSRAIKAATAAGVKVLRIEIEPEKITIVAAEAQAAAPKS</sequence>
<dbReference type="Proteomes" id="UP001604002">
    <property type="component" value="Unassembled WGS sequence"/>
</dbReference>